<dbReference type="InterPro" id="IPR024276">
    <property type="entry name" value="CCAP"/>
</dbReference>
<sequence length="145" mass="15955">MNTSKTFLVFVAVLLLLVQVQGFYLPLSKRDNPSSASSMVDPKKRPFCNAFTGCGRKRTNIPPLASSIREGSSDEESIGTLFELSAEPAVEDLSRQIMSEAKLWEAIREANEELTRQKQKYAMESEEAIPARSATASCALPPCII</sequence>
<protein>
    <submittedName>
        <fullName evidence="3">Cardioactive peptide</fullName>
    </submittedName>
</protein>
<organism evidence="2 3">
    <name type="scientific">Agrilus planipennis</name>
    <name type="common">Emerald ash borer</name>
    <name type="synonym">Agrilus marcopoli</name>
    <dbReference type="NCBI Taxonomy" id="224129"/>
    <lineage>
        <taxon>Eukaryota</taxon>
        <taxon>Metazoa</taxon>
        <taxon>Ecdysozoa</taxon>
        <taxon>Arthropoda</taxon>
        <taxon>Hexapoda</taxon>
        <taxon>Insecta</taxon>
        <taxon>Pterygota</taxon>
        <taxon>Neoptera</taxon>
        <taxon>Endopterygota</taxon>
        <taxon>Coleoptera</taxon>
        <taxon>Polyphaga</taxon>
        <taxon>Elateriformia</taxon>
        <taxon>Buprestoidea</taxon>
        <taxon>Buprestidae</taxon>
        <taxon>Agrilinae</taxon>
        <taxon>Agrilus</taxon>
    </lineage>
</organism>
<dbReference type="Pfam" id="PF11105">
    <property type="entry name" value="CCAP"/>
    <property type="match status" value="1"/>
</dbReference>
<dbReference type="FunCoup" id="A0A7F5R4U4">
    <property type="interactions" value="95"/>
</dbReference>
<dbReference type="RefSeq" id="XP_025830534.1">
    <property type="nucleotide sequence ID" value="XM_025974749.1"/>
</dbReference>
<dbReference type="Proteomes" id="UP000192223">
    <property type="component" value="Unplaced"/>
</dbReference>
<feature type="signal peptide" evidence="1">
    <location>
        <begin position="1"/>
        <end position="22"/>
    </location>
</feature>
<dbReference type="CTD" id="42683"/>
<dbReference type="GeneID" id="108735654"/>
<feature type="chain" id="PRO_5028957720" evidence="1">
    <location>
        <begin position="23"/>
        <end position="145"/>
    </location>
</feature>
<reference evidence="3" key="1">
    <citation type="submission" date="2025-08" db="UniProtKB">
        <authorList>
            <consortium name="RefSeq"/>
        </authorList>
    </citation>
    <scope>IDENTIFICATION</scope>
    <source>
        <tissue evidence="3">Entire body</tissue>
    </source>
</reference>
<evidence type="ECO:0000313" key="3">
    <source>
        <dbReference type="RefSeq" id="XP_025830534.1"/>
    </source>
</evidence>
<dbReference type="OrthoDB" id="6134464at2759"/>
<dbReference type="InParanoid" id="A0A7F5R4U4"/>
<evidence type="ECO:0000256" key="1">
    <source>
        <dbReference type="SAM" id="SignalP"/>
    </source>
</evidence>
<name>A0A7F5R4U4_AGRPL</name>
<accession>A0A7F5R4U4</accession>
<keyword evidence="1" id="KW-0732">Signal</keyword>
<evidence type="ECO:0000313" key="2">
    <source>
        <dbReference type="Proteomes" id="UP000192223"/>
    </source>
</evidence>
<keyword evidence="2" id="KW-1185">Reference proteome</keyword>
<dbReference type="KEGG" id="apln:108735654"/>
<gene>
    <name evidence="3" type="primary">LOC108735654</name>
</gene>
<proteinExistence type="predicted"/>
<dbReference type="AlphaFoldDB" id="A0A7F5R4U4"/>